<accession>A0A922CIB7</accession>
<dbReference type="GO" id="GO:0007304">
    <property type="term" value="P:chorion-containing eggshell formation"/>
    <property type="evidence" value="ECO:0007669"/>
    <property type="project" value="InterPro"/>
</dbReference>
<feature type="chain" id="PRO_5037021799" evidence="5">
    <location>
        <begin position="22"/>
        <end position="140"/>
    </location>
</feature>
<dbReference type="Pfam" id="PF01723">
    <property type="entry name" value="Chorion_1"/>
    <property type="match status" value="1"/>
</dbReference>
<gene>
    <name evidence="6" type="ORF">O3G_MSEX004854</name>
</gene>
<evidence type="ECO:0000256" key="4">
    <source>
        <dbReference type="RuleBase" id="RU004378"/>
    </source>
</evidence>
<dbReference type="GO" id="GO:0042600">
    <property type="term" value="C:egg chorion"/>
    <property type="evidence" value="ECO:0007669"/>
    <property type="project" value="InterPro"/>
</dbReference>
<evidence type="ECO:0000256" key="1">
    <source>
        <dbReference type="ARBA" id="ARBA00003434"/>
    </source>
</evidence>
<evidence type="ECO:0000313" key="7">
    <source>
        <dbReference type="Proteomes" id="UP000791440"/>
    </source>
</evidence>
<comment type="caution">
    <text evidence="6">The sequence shown here is derived from an EMBL/GenBank/DDBJ whole genome shotgun (WGS) entry which is preliminary data.</text>
</comment>
<proteinExistence type="inferred from homology"/>
<dbReference type="OrthoDB" id="7490938at2759"/>
<dbReference type="InterPro" id="IPR002635">
    <property type="entry name" value="Chorion"/>
</dbReference>
<reference evidence="6" key="2">
    <citation type="submission" date="2020-12" db="EMBL/GenBank/DDBJ databases">
        <authorList>
            <person name="Kanost M."/>
        </authorList>
    </citation>
    <scope>NUCLEOTIDE SEQUENCE</scope>
</reference>
<evidence type="ECO:0000256" key="3">
    <source>
        <dbReference type="ARBA" id="ARBA00022737"/>
    </source>
</evidence>
<keyword evidence="3" id="KW-0677">Repeat</keyword>
<dbReference type="AlphaFoldDB" id="A0A922CIB7"/>
<evidence type="ECO:0000313" key="6">
    <source>
        <dbReference type="EMBL" id="KAG6447201.1"/>
    </source>
</evidence>
<keyword evidence="7" id="KW-1185">Reference proteome</keyword>
<dbReference type="GO" id="GO:0005213">
    <property type="term" value="F:structural constituent of egg chorion"/>
    <property type="evidence" value="ECO:0007669"/>
    <property type="project" value="InterPro"/>
</dbReference>
<organism evidence="6 7">
    <name type="scientific">Manduca sexta</name>
    <name type="common">Tobacco hawkmoth</name>
    <name type="synonym">Tobacco hornworm</name>
    <dbReference type="NCBI Taxonomy" id="7130"/>
    <lineage>
        <taxon>Eukaryota</taxon>
        <taxon>Metazoa</taxon>
        <taxon>Ecdysozoa</taxon>
        <taxon>Arthropoda</taxon>
        <taxon>Hexapoda</taxon>
        <taxon>Insecta</taxon>
        <taxon>Pterygota</taxon>
        <taxon>Neoptera</taxon>
        <taxon>Endopterygota</taxon>
        <taxon>Lepidoptera</taxon>
        <taxon>Glossata</taxon>
        <taxon>Ditrysia</taxon>
        <taxon>Bombycoidea</taxon>
        <taxon>Sphingidae</taxon>
        <taxon>Sphinginae</taxon>
        <taxon>Sphingini</taxon>
        <taxon>Manduca</taxon>
    </lineage>
</organism>
<protein>
    <submittedName>
        <fullName evidence="6">Uncharacterized protein</fullName>
    </submittedName>
</protein>
<evidence type="ECO:0000256" key="5">
    <source>
        <dbReference type="SAM" id="SignalP"/>
    </source>
</evidence>
<name>A0A922CIB7_MANSE</name>
<dbReference type="EMBL" id="JH668342">
    <property type="protein sequence ID" value="KAG6447201.1"/>
    <property type="molecule type" value="Genomic_DNA"/>
</dbReference>
<reference evidence="6" key="1">
    <citation type="journal article" date="2016" name="Insect Biochem. Mol. Biol.">
        <title>Multifaceted biological insights from a draft genome sequence of the tobacco hornworm moth, Manduca sexta.</title>
        <authorList>
            <person name="Kanost M.R."/>
            <person name="Arrese E.L."/>
            <person name="Cao X."/>
            <person name="Chen Y.R."/>
            <person name="Chellapilla S."/>
            <person name="Goldsmith M.R."/>
            <person name="Grosse-Wilde E."/>
            <person name="Heckel D.G."/>
            <person name="Herndon N."/>
            <person name="Jiang H."/>
            <person name="Papanicolaou A."/>
            <person name="Qu J."/>
            <person name="Soulages J.L."/>
            <person name="Vogel H."/>
            <person name="Walters J."/>
            <person name="Waterhouse R.M."/>
            <person name="Ahn S.J."/>
            <person name="Almeida F.C."/>
            <person name="An C."/>
            <person name="Aqrawi P."/>
            <person name="Bretschneider A."/>
            <person name="Bryant W.B."/>
            <person name="Bucks S."/>
            <person name="Chao H."/>
            <person name="Chevignon G."/>
            <person name="Christen J.M."/>
            <person name="Clarke D.F."/>
            <person name="Dittmer N.T."/>
            <person name="Ferguson L.C.F."/>
            <person name="Garavelou S."/>
            <person name="Gordon K.H.J."/>
            <person name="Gunaratna R.T."/>
            <person name="Han Y."/>
            <person name="Hauser F."/>
            <person name="He Y."/>
            <person name="Heidel-Fischer H."/>
            <person name="Hirsh A."/>
            <person name="Hu Y."/>
            <person name="Jiang H."/>
            <person name="Kalra D."/>
            <person name="Klinner C."/>
            <person name="Konig C."/>
            <person name="Kovar C."/>
            <person name="Kroll A.R."/>
            <person name="Kuwar S.S."/>
            <person name="Lee S.L."/>
            <person name="Lehman R."/>
            <person name="Li K."/>
            <person name="Li Z."/>
            <person name="Liang H."/>
            <person name="Lovelace S."/>
            <person name="Lu Z."/>
            <person name="Mansfield J.H."/>
            <person name="McCulloch K.J."/>
            <person name="Mathew T."/>
            <person name="Morton B."/>
            <person name="Muzny D.M."/>
            <person name="Neunemann D."/>
            <person name="Ongeri F."/>
            <person name="Pauchet Y."/>
            <person name="Pu L.L."/>
            <person name="Pyrousis I."/>
            <person name="Rao X.J."/>
            <person name="Redding A."/>
            <person name="Roesel C."/>
            <person name="Sanchez-Gracia A."/>
            <person name="Schaack S."/>
            <person name="Shukla A."/>
            <person name="Tetreau G."/>
            <person name="Wang Y."/>
            <person name="Xiong G.H."/>
            <person name="Traut W."/>
            <person name="Walsh T.K."/>
            <person name="Worley K.C."/>
            <person name="Wu D."/>
            <person name="Wu W."/>
            <person name="Wu Y.Q."/>
            <person name="Zhang X."/>
            <person name="Zou Z."/>
            <person name="Zucker H."/>
            <person name="Briscoe A.D."/>
            <person name="Burmester T."/>
            <person name="Clem R.J."/>
            <person name="Feyereisen R."/>
            <person name="Grimmelikhuijzen C.J.P."/>
            <person name="Hamodrakas S.J."/>
            <person name="Hansson B.S."/>
            <person name="Huguet E."/>
            <person name="Jermiin L.S."/>
            <person name="Lan Q."/>
            <person name="Lehman H.K."/>
            <person name="Lorenzen M."/>
            <person name="Merzendorfer H."/>
            <person name="Michalopoulos I."/>
            <person name="Morton D.B."/>
            <person name="Muthukrishnan S."/>
            <person name="Oakeshott J.G."/>
            <person name="Palmer W."/>
            <person name="Park Y."/>
            <person name="Passarelli A.L."/>
            <person name="Rozas J."/>
            <person name="Schwartz L.M."/>
            <person name="Smith W."/>
            <person name="Southgate A."/>
            <person name="Vilcinskas A."/>
            <person name="Vogt R."/>
            <person name="Wang P."/>
            <person name="Werren J."/>
            <person name="Yu X.Q."/>
            <person name="Zhou J.J."/>
            <person name="Brown S.J."/>
            <person name="Scherer S.E."/>
            <person name="Richards S."/>
            <person name="Blissard G.W."/>
        </authorList>
    </citation>
    <scope>NUCLEOTIDE SEQUENCE</scope>
</reference>
<sequence length="140" mass="13007">MNSFAVLFFCFQACLVQTVFGMCNRGLLGPAIAAPAIAPLGVPACGAALAGPALAPFGVPALAAPGLGWAGLAGPAVGTYGGTGIGNVAVAGELPVAGTTAVAGQVPIIGAVGFGGDALAAGAVSIAGSCGCGCGAPYLY</sequence>
<dbReference type="Proteomes" id="UP000791440">
    <property type="component" value="Unassembled WGS sequence"/>
</dbReference>
<evidence type="ECO:0000256" key="2">
    <source>
        <dbReference type="ARBA" id="ARBA00005906"/>
    </source>
</evidence>
<comment type="similarity">
    <text evidence="2 4">Belongs to the chorion protein family.</text>
</comment>
<comment type="function">
    <text evidence="1">This protein is one of many from the eggshell of the silk moth.</text>
</comment>
<keyword evidence="5" id="KW-0732">Signal</keyword>
<feature type="signal peptide" evidence="5">
    <location>
        <begin position="1"/>
        <end position="21"/>
    </location>
</feature>